<dbReference type="SUPFAM" id="SSF53254">
    <property type="entry name" value="Phosphoglycerate mutase-like"/>
    <property type="match status" value="1"/>
</dbReference>
<dbReference type="GeneID" id="34610179"/>
<comment type="similarity">
    <text evidence="1">Belongs to the histidine acid phosphatase family.</text>
</comment>
<feature type="chain" id="PRO_5012024573" description="3-phytase" evidence="4">
    <location>
        <begin position="21"/>
        <end position="500"/>
    </location>
</feature>
<evidence type="ECO:0000256" key="3">
    <source>
        <dbReference type="SAM" id="Phobius"/>
    </source>
</evidence>
<keyword evidence="3" id="KW-0812">Transmembrane</keyword>
<dbReference type="STRING" id="1073090.A0A1L9SAW7"/>
<dbReference type="PANTHER" id="PTHR11567">
    <property type="entry name" value="ACID PHOSPHATASE-RELATED"/>
    <property type="match status" value="1"/>
</dbReference>
<dbReference type="Gene3D" id="3.40.50.1240">
    <property type="entry name" value="Phosphoglycerate mutase-like"/>
    <property type="match status" value="1"/>
</dbReference>
<evidence type="ECO:0008006" key="7">
    <source>
        <dbReference type="Google" id="ProtNLM"/>
    </source>
</evidence>
<dbReference type="OrthoDB" id="258392at2759"/>
<feature type="transmembrane region" description="Helical" evidence="3">
    <location>
        <begin position="429"/>
        <end position="456"/>
    </location>
</feature>
<dbReference type="Proteomes" id="UP000184188">
    <property type="component" value="Unassembled WGS sequence"/>
</dbReference>
<gene>
    <name evidence="5" type="ORF">ASPZODRAFT_135147</name>
</gene>
<proteinExistence type="inferred from homology"/>
<protein>
    <recommendedName>
        <fullName evidence="7">3-phytase</fullName>
    </recommendedName>
</protein>
<evidence type="ECO:0000256" key="1">
    <source>
        <dbReference type="ARBA" id="ARBA00005375"/>
    </source>
</evidence>
<evidence type="ECO:0000313" key="6">
    <source>
        <dbReference type="Proteomes" id="UP000184188"/>
    </source>
</evidence>
<feature type="region of interest" description="Disordered" evidence="2">
    <location>
        <begin position="406"/>
        <end position="426"/>
    </location>
</feature>
<accession>A0A1L9SAW7</accession>
<keyword evidence="6" id="KW-1185">Reference proteome</keyword>
<feature type="signal peptide" evidence="4">
    <location>
        <begin position="1"/>
        <end position="20"/>
    </location>
</feature>
<keyword evidence="3" id="KW-1133">Transmembrane helix</keyword>
<keyword evidence="3" id="KW-0472">Membrane</keyword>
<dbReference type="Pfam" id="PF00328">
    <property type="entry name" value="His_Phos_2"/>
    <property type="match status" value="1"/>
</dbReference>
<evidence type="ECO:0000313" key="5">
    <source>
        <dbReference type="EMBL" id="OJJ44330.1"/>
    </source>
</evidence>
<organism evidence="5 6">
    <name type="scientific">Penicilliopsis zonata CBS 506.65</name>
    <dbReference type="NCBI Taxonomy" id="1073090"/>
    <lineage>
        <taxon>Eukaryota</taxon>
        <taxon>Fungi</taxon>
        <taxon>Dikarya</taxon>
        <taxon>Ascomycota</taxon>
        <taxon>Pezizomycotina</taxon>
        <taxon>Eurotiomycetes</taxon>
        <taxon>Eurotiomycetidae</taxon>
        <taxon>Eurotiales</taxon>
        <taxon>Aspergillaceae</taxon>
        <taxon>Penicilliopsis</taxon>
    </lineage>
</organism>
<dbReference type="PANTHER" id="PTHR11567:SF142">
    <property type="entry name" value="PHOSPHOGLYCERATE MUTASE-LIKE PROTEIN"/>
    <property type="match status" value="1"/>
</dbReference>
<reference evidence="6" key="1">
    <citation type="journal article" date="2017" name="Genome Biol.">
        <title>Comparative genomics reveals high biological diversity and specific adaptations in the industrially and medically important fungal genus Aspergillus.</title>
        <authorList>
            <person name="de Vries R.P."/>
            <person name="Riley R."/>
            <person name="Wiebenga A."/>
            <person name="Aguilar-Osorio G."/>
            <person name="Amillis S."/>
            <person name="Uchima C.A."/>
            <person name="Anderluh G."/>
            <person name="Asadollahi M."/>
            <person name="Askin M."/>
            <person name="Barry K."/>
            <person name="Battaglia E."/>
            <person name="Bayram O."/>
            <person name="Benocci T."/>
            <person name="Braus-Stromeyer S.A."/>
            <person name="Caldana C."/>
            <person name="Canovas D."/>
            <person name="Cerqueira G.C."/>
            <person name="Chen F."/>
            <person name="Chen W."/>
            <person name="Choi C."/>
            <person name="Clum A."/>
            <person name="Dos Santos R.A."/>
            <person name="Damasio A.R."/>
            <person name="Diallinas G."/>
            <person name="Emri T."/>
            <person name="Fekete E."/>
            <person name="Flipphi M."/>
            <person name="Freyberg S."/>
            <person name="Gallo A."/>
            <person name="Gournas C."/>
            <person name="Habgood R."/>
            <person name="Hainaut M."/>
            <person name="Harispe M.L."/>
            <person name="Henrissat B."/>
            <person name="Hilden K.S."/>
            <person name="Hope R."/>
            <person name="Hossain A."/>
            <person name="Karabika E."/>
            <person name="Karaffa L."/>
            <person name="Karanyi Z."/>
            <person name="Krasevec N."/>
            <person name="Kuo A."/>
            <person name="Kusch H."/>
            <person name="LaButti K."/>
            <person name="Lagendijk E.L."/>
            <person name="Lapidus A."/>
            <person name="Levasseur A."/>
            <person name="Lindquist E."/>
            <person name="Lipzen A."/>
            <person name="Logrieco A.F."/>
            <person name="MacCabe A."/>
            <person name="Maekelae M.R."/>
            <person name="Malavazi I."/>
            <person name="Melin P."/>
            <person name="Meyer V."/>
            <person name="Mielnichuk N."/>
            <person name="Miskei M."/>
            <person name="Molnar A.P."/>
            <person name="Mule G."/>
            <person name="Ngan C.Y."/>
            <person name="Orejas M."/>
            <person name="Orosz E."/>
            <person name="Ouedraogo J.P."/>
            <person name="Overkamp K.M."/>
            <person name="Park H.-S."/>
            <person name="Perrone G."/>
            <person name="Piumi F."/>
            <person name="Punt P.J."/>
            <person name="Ram A.F."/>
            <person name="Ramon A."/>
            <person name="Rauscher S."/>
            <person name="Record E."/>
            <person name="Riano-Pachon D.M."/>
            <person name="Robert V."/>
            <person name="Roehrig J."/>
            <person name="Ruller R."/>
            <person name="Salamov A."/>
            <person name="Salih N.S."/>
            <person name="Samson R.A."/>
            <person name="Sandor E."/>
            <person name="Sanguinetti M."/>
            <person name="Schuetze T."/>
            <person name="Sepcic K."/>
            <person name="Shelest E."/>
            <person name="Sherlock G."/>
            <person name="Sophianopoulou V."/>
            <person name="Squina F.M."/>
            <person name="Sun H."/>
            <person name="Susca A."/>
            <person name="Todd R.B."/>
            <person name="Tsang A."/>
            <person name="Unkles S.E."/>
            <person name="van de Wiele N."/>
            <person name="van Rossen-Uffink D."/>
            <person name="Oliveira J.V."/>
            <person name="Vesth T.C."/>
            <person name="Visser J."/>
            <person name="Yu J.-H."/>
            <person name="Zhou M."/>
            <person name="Andersen M.R."/>
            <person name="Archer D.B."/>
            <person name="Baker S.E."/>
            <person name="Benoit I."/>
            <person name="Brakhage A.A."/>
            <person name="Braus G.H."/>
            <person name="Fischer R."/>
            <person name="Frisvad J.C."/>
            <person name="Goldman G.H."/>
            <person name="Houbraken J."/>
            <person name="Oakley B."/>
            <person name="Pocsi I."/>
            <person name="Scazzocchio C."/>
            <person name="Seiboth B."/>
            <person name="vanKuyk P.A."/>
            <person name="Wortman J."/>
            <person name="Dyer P.S."/>
            <person name="Grigoriev I.V."/>
        </authorList>
    </citation>
    <scope>NUCLEOTIDE SEQUENCE [LARGE SCALE GENOMIC DNA]</scope>
    <source>
        <strain evidence="6">CBS 506.65</strain>
    </source>
</reference>
<evidence type="ECO:0000256" key="2">
    <source>
        <dbReference type="SAM" id="MobiDB-lite"/>
    </source>
</evidence>
<dbReference type="InterPro" id="IPR000560">
    <property type="entry name" value="His_Pase_clade-2"/>
</dbReference>
<dbReference type="InterPro" id="IPR050645">
    <property type="entry name" value="Histidine_acid_phosphatase"/>
</dbReference>
<dbReference type="InterPro" id="IPR029033">
    <property type="entry name" value="His_PPase_superfam"/>
</dbReference>
<dbReference type="RefSeq" id="XP_022578840.1">
    <property type="nucleotide sequence ID" value="XM_022723714.1"/>
</dbReference>
<dbReference type="EMBL" id="KV878348">
    <property type="protein sequence ID" value="OJJ44330.1"/>
    <property type="molecule type" value="Genomic_DNA"/>
</dbReference>
<sequence>MYSSLHSLILLLSCLHYVQGERILGAYIFQRHGDRTAKANPPTLLTVLGYNEVFITGSYFRRRYLSSSSSLQISGISEHIVNLSHITASAPADTVIRNSATGWLQGLYPPVGTAIETLRDGSIVNSPMNGYQLIPISSVSNAGGGNSENSAWLQSTSRCDRAMSSSSSYLQSSKYESLFNSTTDFYQSLSPVLSSTFNSSQMSYENAYTIWDYLNVAMIHNSSSNFPSAGLVTDDVKQKLRLLASIHEFDLAYNSSEQIRAVAGAILAGEVLSALNETVTSDSSSKLHVQFGAYGTFLSYFGLTELPFADSDFYGLPDYASSMVWELVTNSTDESFPATSEISVRFLFHNGTLDGSIDPVAFPLFGQSSTLLSWSDFVNYTKNFAILSQDQWCQECGNTTGICANTVTTPDGKSDSSASTSTSHRRNPLSLSVAGVIGAMVTLGLIASFGALSLLFNKLRLSSKQAGTSEPAQNFPALPRISEEFRKLDPIRLDWRHPRA</sequence>
<evidence type="ECO:0000256" key="4">
    <source>
        <dbReference type="SAM" id="SignalP"/>
    </source>
</evidence>
<name>A0A1L9SAW7_9EURO</name>
<dbReference type="AlphaFoldDB" id="A0A1L9SAW7"/>
<dbReference type="GO" id="GO:0016791">
    <property type="term" value="F:phosphatase activity"/>
    <property type="evidence" value="ECO:0007669"/>
    <property type="project" value="TreeGrafter"/>
</dbReference>
<dbReference type="VEuPathDB" id="FungiDB:ASPZODRAFT_135147"/>
<keyword evidence="4" id="KW-0732">Signal</keyword>